<protein>
    <recommendedName>
        <fullName evidence="5">DUF4249 domain-containing protein</fullName>
    </recommendedName>
</protein>
<dbReference type="EMBL" id="MIKE01000011">
    <property type="protein sequence ID" value="OHT46154.1"/>
    <property type="molecule type" value="Genomic_DNA"/>
</dbReference>
<name>A0A1S1J9B3_9FLAO</name>
<evidence type="ECO:0000313" key="2">
    <source>
        <dbReference type="EMBL" id="OXB22113.1"/>
    </source>
</evidence>
<reference evidence="2 4" key="3">
    <citation type="submission" date="2016-11" db="EMBL/GenBank/DDBJ databases">
        <title>Whole genomes of Flavobacteriaceae.</title>
        <authorList>
            <person name="Stine C."/>
            <person name="Li C."/>
            <person name="Tadesse D."/>
        </authorList>
    </citation>
    <scope>NUCLEOTIDE SEQUENCE [LARGE SCALE GENOMIC DNA]</scope>
    <source>
        <strain evidence="2 4">ATCC BAA-2541</strain>
    </source>
</reference>
<dbReference type="AlphaFoldDB" id="A0A1S1J9B3"/>
<proteinExistence type="predicted"/>
<sequence length="410" mass="47170">MKKILHYGFLITILLSIVLGCTTPYSYQTNGFEDALVIEATMTDQYKNHQIKLSRTYKLDGKKPTFESKAVVYVTDDLGNKYDFQEKNESYISVNQFQATPGRAYQLHILTKNGRTYVSNEEKLPQQTQIEKVEAKTLTKKGELGVEITVNSNDPTNKSRYYRYEYDETYKIVAPKAYPKKAVAVFFAPGSNPKGQVVFEDRTTEVRVCYSDKKSNELILTNTNQLSEDRVTDFPIKFISSKDPIIRTRYSILVKQYVQNLAAHTFYETLKEIADIGSILSQTQPGFFYGNINPVDNPGEKVIGFFNVSSYSEKRIFFNFTDLFPKEPIPKYQYYCPSPIPENEINDFYFEYCFNPNNEICRGNDILDLLKSGIKTFFPNESPTSYLLYPVECGDCTSFSSNIKPSFWID</sequence>
<evidence type="ECO:0000313" key="3">
    <source>
        <dbReference type="Proteomes" id="UP000180252"/>
    </source>
</evidence>
<dbReference type="RefSeq" id="WP_070905938.1">
    <property type="nucleotide sequence ID" value="NZ_MIKE01000011.1"/>
</dbReference>
<reference evidence="3" key="2">
    <citation type="submission" date="2016-09" db="EMBL/GenBank/DDBJ databases">
        <authorList>
            <person name="Chen S."/>
            <person name="Walker E."/>
        </authorList>
    </citation>
    <scope>NUCLEOTIDE SEQUENCE [LARGE SCALE GENOMIC DNA]</scope>
    <source>
        <strain evidence="3">MSU</strain>
    </source>
</reference>
<reference evidence="1" key="1">
    <citation type="submission" date="2016-09" db="EMBL/GenBank/DDBJ databases">
        <authorList>
            <person name="Capua I."/>
            <person name="De Benedictis P."/>
            <person name="Joannis T."/>
            <person name="Lombin L.H."/>
            <person name="Cattoli G."/>
        </authorList>
    </citation>
    <scope>NUCLEOTIDE SEQUENCE [LARGE SCALE GENOMIC DNA]</scope>
    <source>
        <strain evidence="1">MSU</strain>
    </source>
</reference>
<comment type="caution">
    <text evidence="1">The sequence shown here is derived from an EMBL/GenBank/DDBJ whole genome shotgun (WGS) entry which is preliminary data.</text>
</comment>
<dbReference type="Pfam" id="PF14054">
    <property type="entry name" value="DUF4249"/>
    <property type="match status" value="1"/>
</dbReference>
<dbReference type="STRING" id="1278819.BHE19_01155"/>
<dbReference type="PROSITE" id="PS51257">
    <property type="entry name" value="PROKAR_LIPOPROTEIN"/>
    <property type="match status" value="1"/>
</dbReference>
<evidence type="ECO:0008006" key="5">
    <source>
        <dbReference type="Google" id="ProtNLM"/>
    </source>
</evidence>
<dbReference type="Proteomes" id="UP000198319">
    <property type="component" value="Unassembled WGS sequence"/>
</dbReference>
<dbReference type="OrthoDB" id="1062680at2"/>
<dbReference type="InterPro" id="IPR025345">
    <property type="entry name" value="DUF4249"/>
</dbReference>
<evidence type="ECO:0000313" key="1">
    <source>
        <dbReference type="EMBL" id="OHT46154.1"/>
    </source>
</evidence>
<accession>A0A1S1J9B3</accession>
<organism evidence="1 3">
    <name type="scientific">Flavobacterium tructae</name>
    <dbReference type="NCBI Taxonomy" id="1114873"/>
    <lineage>
        <taxon>Bacteria</taxon>
        <taxon>Pseudomonadati</taxon>
        <taxon>Bacteroidota</taxon>
        <taxon>Flavobacteriia</taxon>
        <taxon>Flavobacteriales</taxon>
        <taxon>Flavobacteriaceae</taxon>
        <taxon>Flavobacterium</taxon>
    </lineage>
</organism>
<dbReference type="EMBL" id="MUHG01000002">
    <property type="protein sequence ID" value="OXB22113.1"/>
    <property type="molecule type" value="Genomic_DNA"/>
</dbReference>
<gene>
    <name evidence="2" type="ORF">B0A71_01180</name>
    <name evidence="1" type="ORF">BHE19_01155</name>
</gene>
<evidence type="ECO:0000313" key="4">
    <source>
        <dbReference type="Proteomes" id="UP000198319"/>
    </source>
</evidence>
<keyword evidence="4" id="KW-1185">Reference proteome</keyword>
<dbReference type="Proteomes" id="UP000180252">
    <property type="component" value="Unassembled WGS sequence"/>
</dbReference>